<comment type="caution">
    <text evidence="1">The sequence shown here is derived from an EMBL/GenBank/DDBJ whole genome shotgun (WGS) entry which is preliminary data.</text>
</comment>
<keyword evidence="2" id="KW-1185">Reference proteome</keyword>
<protein>
    <submittedName>
        <fullName evidence="1">Uncharacterized protein</fullName>
    </submittedName>
</protein>
<dbReference type="Proteomes" id="UP000001861">
    <property type="component" value="Unassembled WGS sequence"/>
</dbReference>
<name>D6RL88_COPC7</name>
<dbReference type="InParanoid" id="D6RL88"/>
<evidence type="ECO:0000313" key="2">
    <source>
        <dbReference type="Proteomes" id="UP000001861"/>
    </source>
</evidence>
<dbReference type="GeneID" id="9378673"/>
<dbReference type="KEGG" id="cci:CC1G_14223"/>
<sequence>MSNNPVHSPDAAPAFIDAVIVDNCLPATRVEPCRVFLSSQPAQKFRCKAHPVNLRAKLSSVCKGVDSEGKDS</sequence>
<evidence type="ECO:0000313" key="1">
    <source>
        <dbReference type="EMBL" id="EFI28196.1"/>
    </source>
</evidence>
<dbReference type="EMBL" id="AACS02000003">
    <property type="protein sequence ID" value="EFI28196.1"/>
    <property type="molecule type" value="Genomic_DNA"/>
</dbReference>
<accession>D6RL88</accession>
<dbReference type="VEuPathDB" id="FungiDB:CC1G_14223"/>
<dbReference type="HOGENOM" id="CLU_2722134_0_0_1"/>
<dbReference type="AlphaFoldDB" id="D6RL88"/>
<organism evidence="1 2">
    <name type="scientific">Coprinopsis cinerea (strain Okayama-7 / 130 / ATCC MYA-4618 / FGSC 9003)</name>
    <name type="common">Inky cap fungus</name>
    <name type="synonym">Hormographiella aspergillata</name>
    <dbReference type="NCBI Taxonomy" id="240176"/>
    <lineage>
        <taxon>Eukaryota</taxon>
        <taxon>Fungi</taxon>
        <taxon>Dikarya</taxon>
        <taxon>Basidiomycota</taxon>
        <taxon>Agaricomycotina</taxon>
        <taxon>Agaricomycetes</taxon>
        <taxon>Agaricomycetidae</taxon>
        <taxon>Agaricales</taxon>
        <taxon>Agaricineae</taxon>
        <taxon>Psathyrellaceae</taxon>
        <taxon>Coprinopsis</taxon>
    </lineage>
</organism>
<proteinExistence type="predicted"/>
<gene>
    <name evidence="1" type="ORF">CC1G_14223</name>
</gene>
<reference evidence="1 2" key="1">
    <citation type="journal article" date="2010" name="Proc. Natl. Acad. Sci. U.S.A.">
        <title>Insights into evolution of multicellular fungi from the assembled chromosomes of the mushroom Coprinopsis cinerea (Coprinus cinereus).</title>
        <authorList>
            <person name="Stajich J.E."/>
            <person name="Wilke S.K."/>
            <person name="Ahren D."/>
            <person name="Au C.H."/>
            <person name="Birren B.W."/>
            <person name="Borodovsky M."/>
            <person name="Burns C."/>
            <person name="Canback B."/>
            <person name="Casselton L.A."/>
            <person name="Cheng C.K."/>
            <person name="Deng J."/>
            <person name="Dietrich F.S."/>
            <person name="Fargo D.C."/>
            <person name="Farman M.L."/>
            <person name="Gathman A.C."/>
            <person name="Goldberg J."/>
            <person name="Guigo R."/>
            <person name="Hoegger P.J."/>
            <person name="Hooker J.B."/>
            <person name="Huggins A."/>
            <person name="James T.Y."/>
            <person name="Kamada T."/>
            <person name="Kilaru S."/>
            <person name="Kodira C."/>
            <person name="Kues U."/>
            <person name="Kupfer D."/>
            <person name="Kwan H.S."/>
            <person name="Lomsadze A."/>
            <person name="Li W."/>
            <person name="Lilly W.W."/>
            <person name="Ma L.J."/>
            <person name="Mackey A.J."/>
            <person name="Manning G."/>
            <person name="Martin F."/>
            <person name="Muraguchi H."/>
            <person name="Natvig D.O."/>
            <person name="Palmerini H."/>
            <person name="Ramesh M.A."/>
            <person name="Rehmeyer C.J."/>
            <person name="Roe B.A."/>
            <person name="Shenoy N."/>
            <person name="Stanke M."/>
            <person name="Ter-Hovhannisyan V."/>
            <person name="Tunlid A."/>
            <person name="Velagapudi R."/>
            <person name="Vision T.J."/>
            <person name="Zeng Q."/>
            <person name="Zolan M.E."/>
            <person name="Pukkila P.J."/>
        </authorList>
    </citation>
    <scope>NUCLEOTIDE SEQUENCE [LARGE SCALE GENOMIC DNA]</scope>
    <source>
        <strain evidence="2">Okayama-7 / 130 / ATCC MYA-4618 / FGSC 9003</strain>
    </source>
</reference>
<dbReference type="RefSeq" id="XP_002911690.1">
    <property type="nucleotide sequence ID" value="XM_002911644.1"/>
</dbReference>